<dbReference type="STRING" id="796604.A0A2X0PH34"/>
<protein>
    <submittedName>
        <fullName evidence="2">BQ5605_C034g11347 protein</fullName>
    </submittedName>
</protein>
<feature type="compositionally biased region" description="Polar residues" evidence="1">
    <location>
        <begin position="55"/>
        <end position="75"/>
    </location>
</feature>
<feature type="region of interest" description="Disordered" evidence="1">
    <location>
        <begin position="55"/>
        <end position="171"/>
    </location>
</feature>
<accession>A0A2X0PH34</accession>
<feature type="compositionally biased region" description="Basic and acidic residues" evidence="1">
    <location>
        <begin position="92"/>
        <end position="103"/>
    </location>
</feature>
<evidence type="ECO:0000313" key="3">
    <source>
        <dbReference type="Proteomes" id="UP000249464"/>
    </source>
</evidence>
<dbReference type="Proteomes" id="UP000249464">
    <property type="component" value="Unassembled WGS sequence"/>
</dbReference>
<evidence type="ECO:0000256" key="1">
    <source>
        <dbReference type="SAM" id="MobiDB-lite"/>
    </source>
</evidence>
<feature type="compositionally biased region" description="Basic and acidic residues" evidence="1">
    <location>
        <begin position="135"/>
        <end position="171"/>
    </location>
</feature>
<feature type="region of interest" description="Disordered" evidence="1">
    <location>
        <begin position="1"/>
        <end position="31"/>
    </location>
</feature>
<gene>
    <name evidence="2" type="primary">BQ5605_C034g11347</name>
    <name evidence="2" type="ORF">BQ5605_C034G11347</name>
</gene>
<reference evidence="2 3" key="1">
    <citation type="submission" date="2016-11" db="EMBL/GenBank/DDBJ databases">
        <authorList>
            <person name="Jaros S."/>
            <person name="Januszkiewicz K."/>
            <person name="Wedrychowicz H."/>
        </authorList>
    </citation>
    <scope>NUCLEOTIDE SEQUENCE [LARGE SCALE GENOMIC DNA]</scope>
</reference>
<sequence length="171" mass="18543">MGPRKPGGDDVVMSPTCSANSDSEGPFSYPLTSSALQLSQTSDTYEHKYHIMSANPYSNSANFDHGRTTTPSVDSSAPAPTATSQTKTSATDPEHTEYPEQRHAGKVGLGPNYKVHPTTSDKIEGQKDILVGKITRNEEKVQDGLDKKTGDKWDKEKAKDDAEDPFAKKEA</sequence>
<feature type="compositionally biased region" description="Polar residues" evidence="1">
    <location>
        <begin position="81"/>
        <end position="91"/>
    </location>
</feature>
<organism evidence="2 3">
    <name type="scientific">Microbotryum silenes-dioicae</name>
    <dbReference type="NCBI Taxonomy" id="796604"/>
    <lineage>
        <taxon>Eukaryota</taxon>
        <taxon>Fungi</taxon>
        <taxon>Dikarya</taxon>
        <taxon>Basidiomycota</taxon>
        <taxon>Pucciniomycotina</taxon>
        <taxon>Microbotryomycetes</taxon>
        <taxon>Microbotryales</taxon>
        <taxon>Microbotryaceae</taxon>
        <taxon>Microbotryum</taxon>
    </lineage>
</organism>
<evidence type="ECO:0000313" key="2">
    <source>
        <dbReference type="EMBL" id="SGZ00425.1"/>
    </source>
</evidence>
<proteinExistence type="predicted"/>
<keyword evidence="3" id="KW-1185">Reference proteome</keyword>
<dbReference type="AlphaFoldDB" id="A0A2X0PH34"/>
<name>A0A2X0PH34_9BASI</name>
<dbReference type="EMBL" id="FQNC01000065">
    <property type="protein sequence ID" value="SGZ00425.1"/>
    <property type="molecule type" value="Genomic_DNA"/>
</dbReference>